<evidence type="ECO:0000313" key="4">
    <source>
        <dbReference type="EMBL" id="NJP99328.1"/>
    </source>
</evidence>
<feature type="domain" description="N-acetylmuramoyl-L-alanine amidase" evidence="2">
    <location>
        <begin position="60"/>
        <end position="222"/>
    </location>
</feature>
<dbReference type="SMART" id="SM00644">
    <property type="entry name" value="Ami_2"/>
    <property type="match status" value="1"/>
</dbReference>
<dbReference type="EMBL" id="JAATEN010000001">
    <property type="protein sequence ID" value="NJP99328.1"/>
    <property type="molecule type" value="Genomic_DNA"/>
</dbReference>
<dbReference type="PANTHER" id="PTHR11022:SF41">
    <property type="entry name" value="PEPTIDOGLYCAN-RECOGNITION PROTEIN LC-RELATED"/>
    <property type="match status" value="1"/>
</dbReference>
<dbReference type="InterPro" id="IPR006619">
    <property type="entry name" value="PGRP_domain_met/bac"/>
</dbReference>
<name>A0ABX1BXD9_9ACTN</name>
<dbReference type="RefSeq" id="WP_168099918.1">
    <property type="nucleotide sequence ID" value="NZ_JAATEN010000001.1"/>
</dbReference>
<dbReference type="Gene3D" id="3.40.80.10">
    <property type="entry name" value="Peptidoglycan recognition protein-like"/>
    <property type="match status" value="1"/>
</dbReference>
<evidence type="ECO:0000256" key="1">
    <source>
        <dbReference type="ARBA" id="ARBA00007553"/>
    </source>
</evidence>
<dbReference type="CDD" id="cd06583">
    <property type="entry name" value="PGRP"/>
    <property type="match status" value="1"/>
</dbReference>
<comment type="similarity">
    <text evidence="1">Belongs to the N-acetylmuramoyl-L-alanine amidase 2 family.</text>
</comment>
<sequence>MWSRRLAVGAGVVVLPLALLVVRDTVHSDPPGRPDPAVVRPAAPRPAIVSRKSWDADEELVREQPRYTGVVSAVFIHHTGHPNGYDCADVPGLLRSLQWVHVKNEGWDDIGYNFVVDRCGTVYEGRAGSVTRPVRGAHTQGFNAHSVGIAALGTFDAGNPVPPALIRGIAEVAAWQLRPGADPRGTVRLTSSNDESRFHKGDKAVLHVISGHRDSFQTDCPGEALYAKLPAIRDATAKLRKR</sequence>
<comment type="caution">
    <text evidence="4">The sequence shown here is derived from an EMBL/GenBank/DDBJ whole genome shotgun (WGS) entry which is preliminary data.</text>
</comment>
<proteinExistence type="inferred from homology"/>
<protein>
    <submittedName>
        <fullName evidence="4">Peptidoglycan recognition protein</fullName>
    </submittedName>
</protein>
<dbReference type="Pfam" id="PF01510">
    <property type="entry name" value="Amidase_2"/>
    <property type="match status" value="1"/>
</dbReference>
<accession>A0ABX1BXD9</accession>
<dbReference type="SMART" id="SM00701">
    <property type="entry name" value="PGRP"/>
    <property type="match status" value="1"/>
</dbReference>
<gene>
    <name evidence="4" type="ORF">HCK00_01860</name>
</gene>
<dbReference type="Proteomes" id="UP000695264">
    <property type="component" value="Unassembled WGS sequence"/>
</dbReference>
<evidence type="ECO:0000313" key="5">
    <source>
        <dbReference type="Proteomes" id="UP000695264"/>
    </source>
</evidence>
<keyword evidence="5" id="KW-1185">Reference proteome</keyword>
<dbReference type="InterPro" id="IPR015510">
    <property type="entry name" value="PGRP"/>
</dbReference>
<evidence type="ECO:0000259" key="3">
    <source>
        <dbReference type="SMART" id="SM00701"/>
    </source>
</evidence>
<evidence type="ECO:0000259" key="2">
    <source>
        <dbReference type="SMART" id="SM00644"/>
    </source>
</evidence>
<dbReference type="SUPFAM" id="SSF55846">
    <property type="entry name" value="N-acetylmuramoyl-L-alanine amidase-like"/>
    <property type="match status" value="1"/>
</dbReference>
<organism evidence="4 5">
    <name type="scientific">Streptomyces zingiberis</name>
    <dbReference type="NCBI Taxonomy" id="2053010"/>
    <lineage>
        <taxon>Bacteria</taxon>
        <taxon>Bacillati</taxon>
        <taxon>Actinomycetota</taxon>
        <taxon>Actinomycetes</taxon>
        <taxon>Kitasatosporales</taxon>
        <taxon>Streptomycetaceae</taxon>
        <taxon>Streptomyces</taxon>
    </lineage>
</organism>
<dbReference type="InterPro" id="IPR036505">
    <property type="entry name" value="Amidase/PGRP_sf"/>
</dbReference>
<dbReference type="PANTHER" id="PTHR11022">
    <property type="entry name" value="PEPTIDOGLYCAN RECOGNITION PROTEIN"/>
    <property type="match status" value="1"/>
</dbReference>
<dbReference type="InterPro" id="IPR002502">
    <property type="entry name" value="Amidase_domain"/>
</dbReference>
<reference evidence="4 5" key="1">
    <citation type="submission" date="2020-03" db="EMBL/GenBank/DDBJ databases">
        <title>WGS of actinomycetes isolated from Thailand.</title>
        <authorList>
            <person name="Thawai C."/>
        </authorList>
    </citation>
    <scope>NUCLEOTIDE SEQUENCE [LARGE SCALE GENOMIC DNA]</scope>
    <source>
        <strain evidence="4 5">PLAI 1-29</strain>
    </source>
</reference>
<feature type="domain" description="Peptidoglycan recognition protein family" evidence="3">
    <location>
        <begin position="46"/>
        <end position="194"/>
    </location>
</feature>